<evidence type="ECO:0000256" key="1">
    <source>
        <dbReference type="ARBA" id="ARBA00001933"/>
    </source>
</evidence>
<dbReference type="EMBL" id="JARHUD010000003">
    <property type="protein sequence ID" value="MDF2095628.1"/>
    <property type="molecule type" value="Genomic_DNA"/>
</dbReference>
<dbReference type="PANTHER" id="PTHR11680:SF35">
    <property type="entry name" value="SERINE HYDROXYMETHYLTRANSFERASE 1"/>
    <property type="match status" value="1"/>
</dbReference>
<reference evidence="4 5" key="1">
    <citation type="submission" date="2023-03" db="EMBL/GenBank/DDBJ databases">
        <title>Fodinicurvata sp. CAU 1616 isolated from sea sendiment.</title>
        <authorList>
            <person name="Kim W."/>
        </authorList>
    </citation>
    <scope>NUCLEOTIDE SEQUENCE [LARGE SCALE GENOMIC DNA]</scope>
    <source>
        <strain evidence="4 5">CAU 1616</strain>
    </source>
</reference>
<keyword evidence="5" id="KW-1185">Reference proteome</keyword>
<dbReference type="InterPro" id="IPR039429">
    <property type="entry name" value="SHMT-like_dom"/>
</dbReference>
<sequence>MTQPALASRPWLPEACEALAREWAGRTAAADVEACAGEIERLADENRRIHEQDCVNLNPATNVMNPRAEALLGAGLGSRPSLGYPGDKYEMGLEAIERIELIAAELAAEVFGARYVELRVGSGALANLYVFMATCQPGDSVIVPDAAIGGHVTHHRAGAAGLYGLDIHSARVDAEAYSVDLEALRRQVLELRPKLITIGGSLNLLPHPVAEIRALADEVGAWLLYDAAHMSGLIAGHAWQQPLEEGAHAMTMSTYKSLGGPPGGLIVTNEPELAQRLEAIAFPGLTANFDAGKTAALAMTLLDWKAKGEAYAAAMVKTAAALAENLASANLPLFRTQGGFTRSQQFALNAATWGGGQAAAKRLREANILTCGIGLPLPAVEGDMNGLRFGTPEIVRWGMGVEHMPELAGFIARALDPESDPTRVTPEVSAWRQGFRDLHFLR</sequence>
<dbReference type="InterPro" id="IPR015422">
    <property type="entry name" value="PyrdxlP-dep_Trfase_small"/>
</dbReference>
<evidence type="ECO:0000259" key="3">
    <source>
        <dbReference type="Pfam" id="PF00464"/>
    </source>
</evidence>
<dbReference type="PIRSF" id="PIRSF000412">
    <property type="entry name" value="SHMT"/>
    <property type="match status" value="1"/>
</dbReference>
<accession>A0ABT5YLA0</accession>
<comment type="cofactor">
    <cofactor evidence="1">
        <name>pyridoxal 5'-phosphate</name>
        <dbReference type="ChEBI" id="CHEBI:597326"/>
    </cofactor>
</comment>
<dbReference type="Proteomes" id="UP001215503">
    <property type="component" value="Unassembled WGS sequence"/>
</dbReference>
<proteinExistence type="predicted"/>
<feature type="domain" description="Serine hydroxymethyltransferase-like" evidence="3">
    <location>
        <begin position="45"/>
        <end position="411"/>
    </location>
</feature>
<dbReference type="Gene3D" id="3.90.1150.10">
    <property type="entry name" value="Aspartate Aminotransferase, domain 1"/>
    <property type="match status" value="1"/>
</dbReference>
<name>A0ABT5YLA0_9PROT</name>
<organism evidence="4 5">
    <name type="scientific">Aquibaculum arenosum</name>
    <dbReference type="NCBI Taxonomy" id="3032591"/>
    <lineage>
        <taxon>Bacteria</taxon>
        <taxon>Pseudomonadati</taxon>
        <taxon>Pseudomonadota</taxon>
        <taxon>Alphaproteobacteria</taxon>
        <taxon>Rhodospirillales</taxon>
        <taxon>Rhodovibrionaceae</taxon>
        <taxon>Aquibaculum</taxon>
    </lineage>
</organism>
<dbReference type="InterPro" id="IPR001085">
    <property type="entry name" value="Ser_HO-MeTrfase"/>
</dbReference>
<keyword evidence="2" id="KW-0663">Pyridoxal phosphate</keyword>
<dbReference type="InterPro" id="IPR049943">
    <property type="entry name" value="Ser_HO-MeTrfase-like"/>
</dbReference>
<evidence type="ECO:0000313" key="5">
    <source>
        <dbReference type="Proteomes" id="UP001215503"/>
    </source>
</evidence>
<evidence type="ECO:0000313" key="4">
    <source>
        <dbReference type="EMBL" id="MDF2095628.1"/>
    </source>
</evidence>
<dbReference type="SUPFAM" id="SSF53383">
    <property type="entry name" value="PLP-dependent transferases"/>
    <property type="match status" value="1"/>
</dbReference>
<dbReference type="Gene3D" id="3.40.640.10">
    <property type="entry name" value="Type I PLP-dependent aspartate aminotransferase-like (Major domain)"/>
    <property type="match status" value="1"/>
</dbReference>
<dbReference type="InterPro" id="IPR015424">
    <property type="entry name" value="PyrdxlP-dep_Trfase"/>
</dbReference>
<evidence type="ECO:0000256" key="2">
    <source>
        <dbReference type="ARBA" id="ARBA00022898"/>
    </source>
</evidence>
<gene>
    <name evidence="4" type="ORF">P2G67_06530</name>
</gene>
<dbReference type="InterPro" id="IPR015421">
    <property type="entry name" value="PyrdxlP-dep_Trfase_major"/>
</dbReference>
<dbReference type="Pfam" id="PF00464">
    <property type="entry name" value="SHMT"/>
    <property type="match status" value="1"/>
</dbReference>
<dbReference type="PANTHER" id="PTHR11680">
    <property type="entry name" value="SERINE HYDROXYMETHYLTRANSFERASE"/>
    <property type="match status" value="1"/>
</dbReference>
<keyword evidence="4" id="KW-0032">Aminotransferase</keyword>
<dbReference type="RefSeq" id="WP_275821235.1">
    <property type="nucleotide sequence ID" value="NZ_JARHUD010000003.1"/>
</dbReference>
<protein>
    <submittedName>
        <fullName evidence="4">Aminotransferase class I/II-fold pyridoxal phosphate-dependent enzyme</fullName>
    </submittedName>
</protein>
<dbReference type="GO" id="GO:0008483">
    <property type="term" value="F:transaminase activity"/>
    <property type="evidence" value="ECO:0007669"/>
    <property type="project" value="UniProtKB-KW"/>
</dbReference>
<comment type="caution">
    <text evidence="4">The sequence shown here is derived from an EMBL/GenBank/DDBJ whole genome shotgun (WGS) entry which is preliminary data.</text>
</comment>
<keyword evidence="4" id="KW-0808">Transferase</keyword>